<proteinExistence type="predicted"/>
<dbReference type="Gene3D" id="3.80.10.10">
    <property type="entry name" value="Ribonuclease Inhibitor"/>
    <property type="match status" value="1"/>
</dbReference>
<evidence type="ECO:0000313" key="1">
    <source>
        <dbReference type="EMBL" id="KAL2785306.1"/>
    </source>
</evidence>
<reference evidence="1 2" key="1">
    <citation type="submission" date="2024-07" db="EMBL/GenBank/DDBJ databases">
        <title>Section-level genome sequencing and comparative genomics of Aspergillus sections Usti and Cavernicolus.</title>
        <authorList>
            <consortium name="Lawrence Berkeley National Laboratory"/>
            <person name="Nybo J.L."/>
            <person name="Vesth T.C."/>
            <person name="Theobald S."/>
            <person name="Frisvad J.C."/>
            <person name="Larsen T.O."/>
            <person name="Kjaerboelling I."/>
            <person name="Rothschild-Mancinelli K."/>
            <person name="Lyhne E.K."/>
            <person name="Kogle M.E."/>
            <person name="Barry K."/>
            <person name="Clum A."/>
            <person name="Na H."/>
            <person name="Ledsgaard L."/>
            <person name="Lin J."/>
            <person name="Lipzen A."/>
            <person name="Kuo A."/>
            <person name="Riley R."/>
            <person name="Mondo S."/>
            <person name="Labutti K."/>
            <person name="Haridas S."/>
            <person name="Pangalinan J."/>
            <person name="Salamov A.A."/>
            <person name="Simmons B.A."/>
            <person name="Magnuson J.K."/>
            <person name="Chen J."/>
            <person name="Drula E."/>
            <person name="Henrissat B."/>
            <person name="Wiebenga A."/>
            <person name="Lubbers R.J."/>
            <person name="Gomes A.C."/>
            <person name="Makela M.R."/>
            <person name="Stajich J."/>
            <person name="Grigoriev I.V."/>
            <person name="Mortensen U.H."/>
            <person name="De Vries R.P."/>
            <person name="Baker S.E."/>
            <person name="Andersen M.R."/>
        </authorList>
    </citation>
    <scope>NUCLEOTIDE SEQUENCE [LARGE SCALE GENOMIC DNA]</scope>
    <source>
        <strain evidence="1 2">CBS 209.92</strain>
    </source>
</reference>
<dbReference type="SUPFAM" id="SSF52047">
    <property type="entry name" value="RNI-like"/>
    <property type="match status" value="1"/>
</dbReference>
<protein>
    <recommendedName>
        <fullName evidence="3">F-box domain-containing protein</fullName>
    </recommendedName>
</protein>
<gene>
    <name evidence="1" type="ORF">BJX66DRAFT_315085</name>
</gene>
<keyword evidence="2" id="KW-1185">Reference proteome</keyword>
<evidence type="ECO:0008006" key="3">
    <source>
        <dbReference type="Google" id="ProtNLM"/>
    </source>
</evidence>
<dbReference type="EMBL" id="JBFTWV010000148">
    <property type="protein sequence ID" value="KAL2785306.1"/>
    <property type="molecule type" value="Genomic_DNA"/>
</dbReference>
<dbReference type="Proteomes" id="UP001610563">
    <property type="component" value="Unassembled WGS sequence"/>
</dbReference>
<evidence type="ECO:0000313" key="2">
    <source>
        <dbReference type="Proteomes" id="UP001610563"/>
    </source>
</evidence>
<dbReference type="InterPro" id="IPR032675">
    <property type="entry name" value="LRR_dom_sf"/>
</dbReference>
<organism evidence="1 2">
    <name type="scientific">Aspergillus keveii</name>
    <dbReference type="NCBI Taxonomy" id="714993"/>
    <lineage>
        <taxon>Eukaryota</taxon>
        <taxon>Fungi</taxon>
        <taxon>Dikarya</taxon>
        <taxon>Ascomycota</taxon>
        <taxon>Pezizomycotina</taxon>
        <taxon>Eurotiomycetes</taxon>
        <taxon>Eurotiomycetidae</taxon>
        <taxon>Eurotiales</taxon>
        <taxon>Aspergillaceae</taxon>
        <taxon>Aspergillus</taxon>
        <taxon>Aspergillus subgen. Nidulantes</taxon>
    </lineage>
</organism>
<accession>A0ABR4FPY3</accession>
<sequence length="572" mass="64578">MHNIVLAMVLNDSENGLNSLPVEIWILIVNYLKWDSWTTLHSLHLSCRELHRIVSPVLFRAVRICFPPADRINACRFGLGASRVPEGPASSRSIPMILMKPPREWRFKAPKAKTAKSRKVHPLIEPDIGRAVYHHIRELVVSCGYDYEEEKYRESIPRLVDNLPNLETLRWRGIPFPPQLFQSLKARESPPQLYYEGGPQALTSEPLLLGASFIKSLSITLPSTPLDKPVLDGLQKLILSLPNLHRLLLKQSADPMWRINGSPPLPLFSPDPDSRVPATLRVLTFANLTLNSEQAGAWARCFQKLNLRHLDVSGLVGQVSGLIEALTGCVPGLNSFAISIIEKFDNNGGHAQILATLDEFFQQIRMLECLSVNYLPKKALLSAMRHHGRHLRQLRVQNTGPGEMYPGPTGARMCFFSPEEIVQLSIALPAVQRLGLDLGLKSEIPYEYLSALATFPSLTHLELDTPSYRVADPSWSPWLDKSVVKGIFKYIAARAQRYLTGLDIKVHVWEPVLRTRKADPMRYAWIFAAWREAVAPRLIHVRCLTCNLEAYRILTEDSLYEQTMRRVGSITP</sequence>
<name>A0ABR4FPY3_9EURO</name>
<comment type="caution">
    <text evidence="1">The sequence shown here is derived from an EMBL/GenBank/DDBJ whole genome shotgun (WGS) entry which is preliminary data.</text>
</comment>